<dbReference type="CDD" id="cd15203">
    <property type="entry name" value="7tmA_NPYR-like"/>
    <property type="match status" value="1"/>
</dbReference>
<protein>
    <submittedName>
        <fullName evidence="11">Neuropeptide Y receptor type 2</fullName>
    </submittedName>
</protein>
<dbReference type="PRINTS" id="PR00237">
    <property type="entry name" value="GPCRRHODOPSN"/>
</dbReference>
<sequence>MNNTSEYHEMLMNHTLGVEIESSSPVMTMIVAVVYPLIIIFSTVGNSIVILTVTRSSAMRTITNLFISNLAASDLLMSFVAAPVTPIVFHMKNWKLPTFLCKLLPVTMGVSVYVSTLTSTAIAADRYLVIVHPFKTRMSQSICGLIIAGVWLISVLISLPLGIYTKIGIDPRNNEPSCMESWPHSLSRPIYTVITFILQFVAPCMIISICYYRVSCVLRSRGSTKIGCGRKSREKEELEIKRNRRTNQMLIAMVVIFVVCWIPLNVLWIVVDIIGEKAEGSVYFHHTFILCHMTAMSSAVYNPLLYAWLNNNFRQEFKAIFQCNSRLCSKQQTLPSLTTIRQQTQSKFITGYAYQQNNNNNSNSNNNNKQDHTICSNEENIHFSTKINKSIDKKSQGHTSYMSRIDGDGGVWQGPVIQSN</sequence>
<dbReference type="PRINTS" id="PR01012">
    <property type="entry name" value="NRPEPTIDEYR"/>
</dbReference>
<organism evidence="11 12">
    <name type="scientific">Schistosoma japonicum</name>
    <name type="common">Blood fluke</name>
    <dbReference type="NCBI Taxonomy" id="6182"/>
    <lineage>
        <taxon>Eukaryota</taxon>
        <taxon>Metazoa</taxon>
        <taxon>Spiralia</taxon>
        <taxon>Lophotrochozoa</taxon>
        <taxon>Platyhelminthes</taxon>
        <taxon>Trematoda</taxon>
        <taxon>Digenea</taxon>
        <taxon>Strigeidida</taxon>
        <taxon>Schistosomatoidea</taxon>
        <taxon>Schistosomatidae</taxon>
        <taxon>Schistosoma</taxon>
    </lineage>
</organism>
<evidence type="ECO:0000313" key="12">
    <source>
        <dbReference type="Proteomes" id="UP000311919"/>
    </source>
</evidence>
<evidence type="ECO:0000256" key="5">
    <source>
        <dbReference type="ARBA" id="ARBA00023040"/>
    </source>
</evidence>
<evidence type="ECO:0000256" key="7">
    <source>
        <dbReference type="ARBA" id="ARBA00023170"/>
    </source>
</evidence>
<evidence type="ECO:0000256" key="6">
    <source>
        <dbReference type="ARBA" id="ARBA00023136"/>
    </source>
</evidence>
<proteinExistence type="inferred from homology"/>
<evidence type="ECO:0000256" key="2">
    <source>
        <dbReference type="ARBA" id="ARBA00010663"/>
    </source>
</evidence>
<feature type="transmembrane region" description="Helical" evidence="9">
    <location>
        <begin position="65"/>
        <end position="90"/>
    </location>
</feature>
<keyword evidence="7 11" id="KW-0675">Receptor</keyword>
<dbReference type="PANTHER" id="PTHR24235:SF29">
    <property type="entry name" value="GH23382P"/>
    <property type="match status" value="1"/>
</dbReference>
<evidence type="ECO:0000259" key="10">
    <source>
        <dbReference type="PROSITE" id="PS50262"/>
    </source>
</evidence>
<feature type="transmembrane region" description="Helical" evidence="9">
    <location>
        <begin position="283"/>
        <end position="309"/>
    </location>
</feature>
<gene>
    <name evidence="11" type="ORF">EWB00_011090</name>
</gene>
<name>A0A4Z2DLH5_SCHJA</name>
<dbReference type="PANTHER" id="PTHR24235">
    <property type="entry name" value="NEUROPEPTIDE Y RECEPTOR"/>
    <property type="match status" value="1"/>
</dbReference>
<dbReference type="InterPro" id="IPR000611">
    <property type="entry name" value="NPY_rcpt"/>
</dbReference>
<keyword evidence="4 9" id="KW-1133">Transmembrane helix</keyword>
<accession>A0A4Z2DLH5</accession>
<keyword evidence="6 9" id="KW-0472">Membrane</keyword>
<dbReference type="InterPro" id="IPR017452">
    <property type="entry name" value="GPCR_Rhodpsn_7TM"/>
</dbReference>
<reference evidence="11 12" key="1">
    <citation type="submission" date="2019-03" db="EMBL/GenBank/DDBJ databases">
        <title>An improved genome assembly of the fluke Schistosoma japonicum.</title>
        <authorList>
            <person name="Hu W."/>
            <person name="Luo F."/>
            <person name="Yin M."/>
            <person name="Mo X."/>
            <person name="Sun C."/>
            <person name="Wu Q."/>
            <person name="Zhu B."/>
            <person name="Xiang M."/>
            <person name="Wang J."/>
            <person name="Wang Y."/>
            <person name="Zhang T."/>
            <person name="Xu B."/>
            <person name="Zheng H."/>
            <person name="Feng Z."/>
        </authorList>
    </citation>
    <scope>NUCLEOTIDE SEQUENCE [LARGE SCALE GENOMIC DNA]</scope>
    <source>
        <strain evidence="11">HuSjv2</strain>
        <tissue evidence="11">Worms</tissue>
    </source>
</reference>
<feature type="transmembrane region" description="Helical" evidence="9">
    <location>
        <begin position="110"/>
        <end position="130"/>
    </location>
</feature>
<dbReference type="PROSITE" id="PS50262">
    <property type="entry name" value="G_PROTEIN_RECEP_F1_2"/>
    <property type="match status" value="1"/>
</dbReference>
<dbReference type="OrthoDB" id="9046662at2759"/>
<dbReference type="InterPro" id="IPR000276">
    <property type="entry name" value="GPCR_Rhodpsn"/>
</dbReference>
<keyword evidence="5" id="KW-0297">G-protein coupled receptor</keyword>
<dbReference type="AlphaFoldDB" id="A0A4Z2DLH5"/>
<evidence type="ECO:0000256" key="3">
    <source>
        <dbReference type="ARBA" id="ARBA00022692"/>
    </source>
</evidence>
<dbReference type="EMBL" id="SKCS01000093">
    <property type="protein sequence ID" value="TNN17341.1"/>
    <property type="molecule type" value="Genomic_DNA"/>
</dbReference>
<keyword evidence="3 9" id="KW-0812">Transmembrane</keyword>
<dbReference type="SUPFAM" id="SSF81321">
    <property type="entry name" value="Family A G protein-coupled receptor-like"/>
    <property type="match status" value="1"/>
</dbReference>
<dbReference type="GO" id="GO:0004983">
    <property type="term" value="F:neuropeptide Y receptor activity"/>
    <property type="evidence" value="ECO:0007669"/>
    <property type="project" value="InterPro"/>
</dbReference>
<dbReference type="Pfam" id="PF00001">
    <property type="entry name" value="7tm_1"/>
    <property type="match status" value="1"/>
</dbReference>
<evidence type="ECO:0000256" key="8">
    <source>
        <dbReference type="ARBA" id="ARBA00023224"/>
    </source>
</evidence>
<feature type="transmembrane region" description="Helical" evidence="9">
    <location>
        <begin position="142"/>
        <end position="164"/>
    </location>
</feature>
<keyword evidence="8" id="KW-0807">Transducer</keyword>
<dbReference type="Gene3D" id="1.20.1070.10">
    <property type="entry name" value="Rhodopsin 7-helix transmembrane proteins"/>
    <property type="match status" value="1"/>
</dbReference>
<feature type="transmembrane region" description="Helical" evidence="9">
    <location>
        <begin position="26"/>
        <end position="53"/>
    </location>
</feature>
<dbReference type="STRING" id="6182.A0A4Z2DLH5"/>
<evidence type="ECO:0000256" key="9">
    <source>
        <dbReference type="SAM" id="Phobius"/>
    </source>
</evidence>
<evidence type="ECO:0000313" key="11">
    <source>
        <dbReference type="EMBL" id="TNN17341.1"/>
    </source>
</evidence>
<comment type="similarity">
    <text evidence="2">Belongs to the G-protein coupled receptor 1 family.</text>
</comment>
<keyword evidence="12" id="KW-1185">Reference proteome</keyword>
<dbReference type="SMART" id="SM01381">
    <property type="entry name" value="7TM_GPCR_Srsx"/>
    <property type="match status" value="1"/>
</dbReference>
<evidence type="ECO:0000256" key="1">
    <source>
        <dbReference type="ARBA" id="ARBA00004141"/>
    </source>
</evidence>
<evidence type="ECO:0000256" key="4">
    <source>
        <dbReference type="ARBA" id="ARBA00022989"/>
    </source>
</evidence>
<feature type="domain" description="G-protein coupled receptors family 1 profile" evidence="10">
    <location>
        <begin position="45"/>
        <end position="306"/>
    </location>
</feature>
<dbReference type="GO" id="GO:0005886">
    <property type="term" value="C:plasma membrane"/>
    <property type="evidence" value="ECO:0007669"/>
    <property type="project" value="TreeGrafter"/>
</dbReference>
<dbReference type="Proteomes" id="UP000311919">
    <property type="component" value="Unassembled WGS sequence"/>
</dbReference>
<dbReference type="GO" id="GO:0042923">
    <property type="term" value="F:neuropeptide binding"/>
    <property type="evidence" value="ECO:0007669"/>
    <property type="project" value="TreeGrafter"/>
</dbReference>
<feature type="transmembrane region" description="Helical" evidence="9">
    <location>
        <begin position="190"/>
        <end position="212"/>
    </location>
</feature>
<comment type="caution">
    <text evidence="11">The sequence shown here is derived from an EMBL/GenBank/DDBJ whole genome shotgun (WGS) entry which is preliminary data.</text>
</comment>
<comment type="subcellular location">
    <subcellularLocation>
        <location evidence="1">Membrane</location>
        <topology evidence="1">Multi-pass membrane protein</topology>
    </subcellularLocation>
</comment>
<feature type="transmembrane region" description="Helical" evidence="9">
    <location>
        <begin position="250"/>
        <end position="271"/>
    </location>
</feature>
<dbReference type="GO" id="GO:0043005">
    <property type="term" value="C:neuron projection"/>
    <property type="evidence" value="ECO:0007669"/>
    <property type="project" value="TreeGrafter"/>
</dbReference>